<gene>
    <name evidence="8" type="ORF">OD750_017975</name>
</gene>
<dbReference type="GO" id="GO:0004630">
    <property type="term" value="F:phospholipase D activity"/>
    <property type="evidence" value="ECO:0007669"/>
    <property type="project" value="UniProtKB-EC"/>
</dbReference>
<dbReference type="GO" id="GO:0016891">
    <property type="term" value="F:RNA endonuclease activity producing 5'-phosphomonoesters, hydrolytic mechanism"/>
    <property type="evidence" value="ECO:0007669"/>
    <property type="project" value="TreeGrafter"/>
</dbReference>
<keyword evidence="6" id="KW-0443">Lipid metabolism</keyword>
<dbReference type="InterPro" id="IPR051406">
    <property type="entry name" value="PLD_domain"/>
</dbReference>
<evidence type="ECO:0000256" key="2">
    <source>
        <dbReference type="ARBA" id="ARBA00008664"/>
    </source>
</evidence>
<feature type="domain" description="Phospholipase D-like" evidence="7">
    <location>
        <begin position="180"/>
        <end position="321"/>
    </location>
</feature>
<evidence type="ECO:0000256" key="5">
    <source>
        <dbReference type="ARBA" id="ARBA00022963"/>
    </source>
</evidence>
<name>A0A9X3YL65_9GAMM</name>
<dbReference type="EC" id="3.1.4.4" evidence="3"/>
<comment type="caution">
    <text evidence="8">The sequence shown here is derived from an EMBL/GenBank/DDBJ whole genome shotgun (WGS) entry which is preliminary data.</text>
</comment>
<dbReference type="GO" id="GO:0016042">
    <property type="term" value="P:lipid catabolic process"/>
    <property type="evidence" value="ECO:0007669"/>
    <property type="project" value="UniProtKB-KW"/>
</dbReference>
<keyword evidence="4" id="KW-0378">Hydrolase</keyword>
<evidence type="ECO:0000313" key="9">
    <source>
        <dbReference type="Proteomes" id="UP001139971"/>
    </source>
</evidence>
<comment type="catalytic activity">
    <reaction evidence="1">
        <text>a 1,2-diacyl-sn-glycero-3-phosphocholine + H2O = a 1,2-diacyl-sn-glycero-3-phosphate + choline + H(+)</text>
        <dbReference type="Rhea" id="RHEA:14445"/>
        <dbReference type="ChEBI" id="CHEBI:15354"/>
        <dbReference type="ChEBI" id="CHEBI:15377"/>
        <dbReference type="ChEBI" id="CHEBI:15378"/>
        <dbReference type="ChEBI" id="CHEBI:57643"/>
        <dbReference type="ChEBI" id="CHEBI:58608"/>
        <dbReference type="EC" id="3.1.4.4"/>
    </reaction>
</comment>
<evidence type="ECO:0000256" key="6">
    <source>
        <dbReference type="ARBA" id="ARBA00023098"/>
    </source>
</evidence>
<proteinExistence type="inferred from homology"/>
<evidence type="ECO:0000256" key="4">
    <source>
        <dbReference type="ARBA" id="ARBA00022801"/>
    </source>
</evidence>
<feature type="domain" description="Phospholipase D-like" evidence="7">
    <location>
        <begin position="475"/>
        <end position="536"/>
    </location>
</feature>
<protein>
    <recommendedName>
        <fullName evidence="3">phospholipase D</fullName>
        <ecNumber evidence="3">3.1.4.4</ecNumber>
    </recommendedName>
</protein>
<evidence type="ECO:0000313" key="8">
    <source>
        <dbReference type="EMBL" id="MDC8014436.1"/>
    </source>
</evidence>
<evidence type="ECO:0000256" key="1">
    <source>
        <dbReference type="ARBA" id="ARBA00000798"/>
    </source>
</evidence>
<accession>A0A9X3YL65</accession>
<dbReference type="EMBL" id="JAOVZO020000018">
    <property type="protein sequence ID" value="MDC8014436.1"/>
    <property type="molecule type" value="Genomic_DNA"/>
</dbReference>
<dbReference type="PANTHER" id="PTHR43856:SF1">
    <property type="entry name" value="MITOCHONDRIAL CARDIOLIPIN HYDROLASE"/>
    <property type="match status" value="1"/>
</dbReference>
<evidence type="ECO:0000259" key="7">
    <source>
        <dbReference type="Pfam" id="PF13091"/>
    </source>
</evidence>
<dbReference type="InterPro" id="IPR025202">
    <property type="entry name" value="PLD-like_dom"/>
</dbReference>
<dbReference type="Proteomes" id="UP001139971">
    <property type="component" value="Unassembled WGS sequence"/>
</dbReference>
<organism evidence="8 9">
    <name type="scientific">Tahibacter soli</name>
    <dbReference type="NCBI Taxonomy" id="2983605"/>
    <lineage>
        <taxon>Bacteria</taxon>
        <taxon>Pseudomonadati</taxon>
        <taxon>Pseudomonadota</taxon>
        <taxon>Gammaproteobacteria</taxon>
        <taxon>Lysobacterales</taxon>
        <taxon>Rhodanobacteraceae</taxon>
        <taxon>Tahibacter</taxon>
    </lineage>
</organism>
<reference evidence="8" key="1">
    <citation type="submission" date="2023-02" db="EMBL/GenBank/DDBJ databases">
        <title>Tahibacter soli sp. nov. isolated from soil.</title>
        <authorList>
            <person name="Baek J.H."/>
            <person name="Lee J.K."/>
            <person name="Choi D.G."/>
            <person name="Jeon C.O."/>
        </authorList>
    </citation>
    <scope>NUCLEOTIDE SEQUENCE</scope>
    <source>
        <strain evidence="8">BL</strain>
    </source>
</reference>
<comment type="similarity">
    <text evidence="2">Belongs to the phospholipase D family.</text>
</comment>
<dbReference type="RefSeq" id="WP_263544001.1">
    <property type="nucleotide sequence ID" value="NZ_JAOVZO020000018.1"/>
</dbReference>
<keyword evidence="9" id="KW-1185">Reference proteome</keyword>
<dbReference type="Pfam" id="PF13091">
    <property type="entry name" value="PLDc_2"/>
    <property type="match status" value="2"/>
</dbReference>
<evidence type="ECO:0000256" key="3">
    <source>
        <dbReference type="ARBA" id="ARBA00012027"/>
    </source>
</evidence>
<dbReference type="Gene3D" id="3.30.870.10">
    <property type="entry name" value="Endonuclease Chain A"/>
    <property type="match status" value="2"/>
</dbReference>
<dbReference type="PANTHER" id="PTHR43856">
    <property type="entry name" value="CARDIOLIPIN HYDROLASE"/>
    <property type="match status" value="1"/>
</dbReference>
<dbReference type="AlphaFoldDB" id="A0A9X3YL65"/>
<sequence>MRFKSSKVDGFRVFAVAGINTVSFGIEASDEARKGLLGFAVERFDPTEDERYMMPGFKVFASVIPNPDASTIASTRDHPVQSFLWDDFTAKDGREYEYSFFPVRGKPRNLDHSARPVKITIRTEPLFSDFEHDVFFNRGVASSQAYARKFQNKKPDALVPPKDAQAREWLSRKLDDALLRFIRQARANDGLLCCFYEFRYAPAAQALREAIDRGVDVRLIVDAKNNETTDKKGVFHAAFPRVDNLDLLEASGIPLERVVLRTARKNDIQHNKFMVLQKGKRRTPTQVWTGSTNLSDGGIHGQTNVGHWVRNEAVAASFAAYWDLLSGDPGGQADDTAADAKRKNAELAAAVADISPTPDDIDAIPEGVTPIFSPRRGLTMLDLYVSLIAQAQRSGCITLAFGISKEFKEALREHTPQSPITFMMLEKRDAPTEKNRDAFVFINARQNVYKAWGSYLPEALYQWTRETNARLLGLNKHVSYVHSKFLLRDPLGDDPLVVTGSANFSAASTNANDENMLLIRGDKRVADIYFTEFNRIFNHYYFRSVTEATKNAPNAAANAEGNLFLSEKPEDWLGKYKPGSLKRKRVDLFTGMSGFA</sequence>
<dbReference type="SUPFAM" id="SSF56024">
    <property type="entry name" value="Phospholipase D/nuclease"/>
    <property type="match status" value="2"/>
</dbReference>
<keyword evidence="5" id="KW-0442">Lipid degradation</keyword>